<gene>
    <name evidence="1" type="ORF">SNE40_012483</name>
</gene>
<accession>A0AAN8PNB4</accession>
<dbReference type="Proteomes" id="UP001347796">
    <property type="component" value="Unassembled WGS sequence"/>
</dbReference>
<evidence type="ECO:0000313" key="1">
    <source>
        <dbReference type="EMBL" id="KAK6180299.1"/>
    </source>
</evidence>
<sequence>MASLRLLFSIERLKCSHLLQKKLFKSYLASDTFQKIIDDLHSPTYQFICVLCSITDTDNSTWHEIECFNTSLGDVANTFHIKYIKIKCLDIVLPPPSDESRIIEADAQRQNAFDMLMRTTKSLPKKKEKPNLNG</sequence>
<evidence type="ECO:0000313" key="2">
    <source>
        <dbReference type="Proteomes" id="UP001347796"/>
    </source>
</evidence>
<name>A0AAN8PNB4_PATCE</name>
<dbReference type="EMBL" id="JAZGQO010000008">
    <property type="protein sequence ID" value="KAK6180299.1"/>
    <property type="molecule type" value="Genomic_DNA"/>
</dbReference>
<protein>
    <submittedName>
        <fullName evidence="1">Uncharacterized protein</fullName>
    </submittedName>
</protein>
<organism evidence="1 2">
    <name type="scientific">Patella caerulea</name>
    <name type="common">Rayed Mediterranean limpet</name>
    <dbReference type="NCBI Taxonomy" id="87958"/>
    <lineage>
        <taxon>Eukaryota</taxon>
        <taxon>Metazoa</taxon>
        <taxon>Spiralia</taxon>
        <taxon>Lophotrochozoa</taxon>
        <taxon>Mollusca</taxon>
        <taxon>Gastropoda</taxon>
        <taxon>Patellogastropoda</taxon>
        <taxon>Patelloidea</taxon>
        <taxon>Patellidae</taxon>
        <taxon>Patella</taxon>
    </lineage>
</organism>
<reference evidence="1 2" key="1">
    <citation type="submission" date="2024-01" db="EMBL/GenBank/DDBJ databases">
        <title>The genome of the rayed Mediterranean limpet Patella caerulea (Linnaeus, 1758).</title>
        <authorList>
            <person name="Anh-Thu Weber A."/>
            <person name="Halstead-Nussloch G."/>
        </authorList>
    </citation>
    <scope>NUCLEOTIDE SEQUENCE [LARGE SCALE GENOMIC DNA]</scope>
    <source>
        <strain evidence="1">AATW-2023a</strain>
        <tissue evidence="1">Whole specimen</tissue>
    </source>
</reference>
<proteinExistence type="predicted"/>
<dbReference type="AlphaFoldDB" id="A0AAN8PNB4"/>
<keyword evidence="2" id="KW-1185">Reference proteome</keyword>
<comment type="caution">
    <text evidence="1">The sequence shown here is derived from an EMBL/GenBank/DDBJ whole genome shotgun (WGS) entry which is preliminary data.</text>
</comment>